<dbReference type="EMBL" id="PFFQ01000056">
    <property type="protein sequence ID" value="PIW14730.1"/>
    <property type="molecule type" value="Genomic_DNA"/>
</dbReference>
<sequence length="73" mass="9060">MKDYLKHLFDFRNLFQPQKFKYINMLLFTSIAFNGYLQYFFRHVEAERSLYPGIGFTLILILYLFMVWHREKP</sequence>
<dbReference type="AlphaFoldDB" id="A0A2M7FZD1"/>
<keyword evidence="1" id="KW-1133">Transmembrane helix</keyword>
<protein>
    <submittedName>
        <fullName evidence="2">Uncharacterized protein</fullName>
    </submittedName>
</protein>
<name>A0A2M7FZD1_9BACT</name>
<dbReference type="Proteomes" id="UP000231019">
    <property type="component" value="Unassembled WGS sequence"/>
</dbReference>
<feature type="transmembrane region" description="Helical" evidence="1">
    <location>
        <begin position="20"/>
        <end position="37"/>
    </location>
</feature>
<reference evidence="2 3" key="1">
    <citation type="submission" date="2017-09" db="EMBL/GenBank/DDBJ databases">
        <title>Depth-based differentiation of microbial function through sediment-hosted aquifers and enrichment of novel symbionts in the deep terrestrial subsurface.</title>
        <authorList>
            <person name="Probst A.J."/>
            <person name="Ladd B."/>
            <person name="Jarett J.K."/>
            <person name="Geller-Mcgrath D.E."/>
            <person name="Sieber C.M."/>
            <person name="Emerson J.B."/>
            <person name="Anantharaman K."/>
            <person name="Thomas B.C."/>
            <person name="Malmstrom R."/>
            <person name="Stieglmeier M."/>
            <person name="Klingl A."/>
            <person name="Woyke T."/>
            <person name="Ryan C.M."/>
            <person name="Banfield J.F."/>
        </authorList>
    </citation>
    <scope>NUCLEOTIDE SEQUENCE [LARGE SCALE GENOMIC DNA]</scope>
    <source>
        <strain evidence="2">CG17_big_fil_post_rev_8_21_14_2_50_48_46</strain>
    </source>
</reference>
<organism evidence="2 3">
    <name type="scientific">bacterium (Candidatus Blackallbacteria) CG17_big_fil_post_rev_8_21_14_2_50_48_46</name>
    <dbReference type="NCBI Taxonomy" id="2014261"/>
    <lineage>
        <taxon>Bacteria</taxon>
        <taxon>Candidatus Blackallbacteria</taxon>
    </lineage>
</organism>
<comment type="caution">
    <text evidence="2">The sequence shown here is derived from an EMBL/GenBank/DDBJ whole genome shotgun (WGS) entry which is preliminary data.</text>
</comment>
<evidence type="ECO:0000313" key="2">
    <source>
        <dbReference type="EMBL" id="PIW14730.1"/>
    </source>
</evidence>
<evidence type="ECO:0000256" key="1">
    <source>
        <dbReference type="SAM" id="Phobius"/>
    </source>
</evidence>
<evidence type="ECO:0000313" key="3">
    <source>
        <dbReference type="Proteomes" id="UP000231019"/>
    </source>
</evidence>
<proteinExistence type="predicted"/>
<feature type="transmembrane region" description="Helical" evidence="1">
    <location>
        <begin position="49"/>
        <end position="68"/>
    </location>
</feature>
<accession>A0A2M7FZD1</accession>
<keyword evidence="1" id="KW-0472">Membrane</keyword>
<keyword evidence="1" id="KW-0812">Transmembrane</keyword>
<gene>
    <name evidence="2" type="ORF">COW36_20200</name>
</gene>